<evidence type="ECO:0000313" key="1">
    <source>
        <dbReference type="EMBL" id="BAQ94469.1"/>
    </source>
</evidence>
<accession>A0A6S4P8P3</accession>
<proteinExistence type="predicted"/>
<dbReference type="EMBL" id="AP013548">
    <property type="protein sequence ID" value="BAQ94469.1"/>
    <property type="molecule type" value="Genomic_DNA"/>
</dbReference>
<organism evidence="1 2">
    <name type="scientific">uncultured phage_MedDCM-OCT-S38-C3</name>
    <dbReference type="NCBI Taxonomy" id="2740803"/>
    <lineage>
        <taxon>Viruses</taxon>
        <taxon>Duplodnaviria</taxon>
        <taxon>Heunggongvirae</taxon>
        <taxon>Uroviricota</taxon>
        <taxon>Caudoviricetes</taxon>
        <taxon>Autographivirales</taxon>
        <taxon>Stopalavirus</taxon>
        <taxon>Stopalavirus S38C3</taxon>
    </lineage>
</organism>
<keyword evidence="2" id="KW-1185">Reference proteome</keyword>
<protein>
    <submittedName>
        <fullName evidence="1">Uncharacterized protein</fullName>
    </submittedName>
</protein>
<sequence>MCVGFASDLIDGRGKRRGKDFFGVGPRWMTDRDCLEGQRLIERLSRSEIDQVWAAEWFCMLTNDQLDALHWRERQLRLR</sequence>
<dbReference type="GeneID" id="55412201"/>
<name>A0A6S4P8P3_9CAUD</name>
<dbReference type="Proteomes" id="UP000504725">
    <property type="component" value="Segment"/>
</dbReference>
<dbReference type="RefSeq" id="YP_009777966.1">
    <property type="nucleotide sequence ID" value="NC_047707.1"/>
</dbReference>
<evidence type="ECO:0000313" key="2">
    <source>
        <dbReference type="Proteomes" id="UP000504725"/>
    </source>
</evidence>
<dbReference type="KEGG" id="vg:55412201"/>
<reference evidence="1 2" key="1">
    <citation type="journal article" date="2013" name="PLoS Genet.">
        <title>Expanding the Marine Virosphere Using Metagenomics.</title>
        <authorList>
            <person name="Mizuno C.M."/>
            <person name="Rodriguez-Valera F."/>
            <person name="Kimes N.E."/>
            <person name="Ghai R."/>
        </authorList>
    </citation>
    <scope>NUCLEOTIDE SEQUENCE [LARGE SCALE GENOMIC DNA]</scope>
    <source>
        <strain evidence="1">UvMED-CGR-U-MedDCM-OCT-S38-C3</strain>
    </source>
</reference>